<protein>
    <submittedName>
        <fullName evidence="1">Uncharacterized protein</fullName>
    </submittedName>
</protein>
<evidence type="ECO:0000313" key="1">
    <source>
        <dbReference type="EMBL" id="GBN68914.1"/>
    </source>
</evidence>
<dbReference type="EMBL" id="BGPR01015355">
    <property type="protein sequence ID" value="GBN68914.1"/>
    <property type="molecule type" value="Genomic_DNA"/>
</dbReference>
<organism evidence="1 2">
    <name type="scientific">Araneus ventricosus</name>
    <name type="common">Orbweaver spider</name>
    <name type="synonym">Epeira ventricosa</name>
    <dbReference type="NCBI Taxonomy" id="182803"/>
    <lineage>
        <taxon>Eukaryota</taxon>
        <taxon>Metazoa</taxon>
        <taxon>Ecdysozoa</taxon>
        <taxon>Arthropoda</taxon>
        <taxon>Chelicerata</taxon>
        <taxon>Arachnida</taxon>
        <taxon>Araneae</taxon>
        <taxon>Araneomorphae</taxon>
        <taxon>Entelegynae</taxon>
        <taxon>Araneoidea</taxon>
        <taxon>Araneidae</taxon>
        <taxon>Araneus</taxon>
    </lineage>
</organism>
<reference evidence="1 2" key="1">
    <citation type="journal article" date="2019" name="Sci. Rep.">
        <title>Orb-weaving spider Araneus ventricosus genome elucidates the spidroin gene catalogue.</title>
        <authorList>
            <person name="Kono N."/>
            <person name="Nakamura H."/>
            <person name="Ohtoshi R."/>
            <person name="Moran D.A.P."/>
            <person name="Shinohara A."/>
            <person name="Yoshida Y."/>
            <person name="Fujiwara M."/>
            <person name="Mori M."/>
            <person name="Tomita M."/>
            <person name="Arakawa K."/>
        </authorList>
    </citation>
    <scope>NUCLEOTIDE SEQUENCE [LARGE SCALE GENOMIC DNA]</scope>
</reference>
<dbReference type="Proteomes" id="UP000499080">
    <property type="component" value="Unassembled WGS sequence"/>
</dbReference>
<evidence type="ECO:0000313" key="2">
    <source>
        <dbReference type="Proteomes" id="UP000499080"/>
    </source>
</evidence>
<comment type="caution">
    <text evidence="1">The sequence shown here is derived from an EMBL/GenBank/DDBJ whole genome shotgun (WGS) entry which is preliminary data.</text>
</comment>
<sequence length="87" mass="9238">MALPAPISRNSYDKINDKILRATTVVANSCMKQPTKKEELLSGSSDIIVSADGTSKIRGHSFLVGVCTVIGAESGKVIDLDIMCPVM</sequence>
<proteinExistence type="predicted"/>
<keyword evidence="2" id="KW-1185">Reference proteome</keyword>
<dbReference type="OrthoDB" id="6427993at2759"/>
<accession>A0A4Y2QZP3</accession>
<dbReference type="AlphaFoldDB" id="A0A4Y2QZP3"/>
<gene>
    <name evidence="1" type="ORF">AVEN_121762_1</name>
</gene>
<name>A0A4Y2QZP3_ARAVE</name>